<proteinExistence type="predicted"/>
<reference evidence="2" key="1">
    <citation type="journal article" date="2023" name="G3 (Bethesda)">
        <title>Genome assembly and association tests identify interacting loci associated with vigor, precocity, and sex in interspecific pistachio rootstocks.</title>
        <authorList>
            <person name="Palmer W."/>
            <person name="Jacygrad E."/>
            <person name="Sagayaradj S."/>
            <person name="Cavanaugh K."/>
            <person name="Han R."/>
            <person name="Bertier L."/>
            <person name="Beede B."/>
            <person name="Kafkas S."/>
            <person name="Golino D."/>
            <person name="Preece J."/>
            <person name="Michelmore R."/>
        </authorList>
    </citation>
    <scope>NUCLEOTIDE SEQUENCE [LARGE SCALE GENOMIC DNA]</scope>
</reference>
<protein>
    <submittedName>
        <fullName evidence="1">Uncharacterized protein</fullName>
    </submittedName>
</protein>
<sequence length="94" mass="10929">MGKIVTRCPEPFAASIDETLKKKIEFLNVIGVSKFHHPRVINKYPEFLVSDVDRTLLPRMNYLMEIGLSKRDIAFMVRRFSPLLGYSIEEVFKP</sequence>
<evidence type="ECO:0000313" key="1">
    <source>
        <dbReference type="EMBL" id="KAJ0008410.1"/>
    </source>
</evidence>
<accession>A0ACC0X2K6</accession>
<dbReference type="EMBL" id="CM047750">
    <property type="protein sequence ID" value="KAJ0008410.1"/>
    <property type="molecule type" value="Genomic_DNA"/>
</dbReference>
<comment type="caution">
    <text evidence="1">The sequence shown here is derived from an EMBL/GenBank/DDBJ whole genome shotgun (WGS) entry which is preliminary data.</text>
</comment>
<gene>
    <name evidence="1" type="ORF">Pint_30740</name>
</gene>
<keyword evidence="2" id="KW-1185">Reference proteome</keyword>
<evidence type="ECO:0000313" key="2">
    <source>
        <dbReference type="Proteomes" id="UP001163603"/>
    </source>
</evidence>
<organism evidence="1 2">
    <name type="scientific">Pistacia integerrima</name>
    <dbReference type="NCBI Taxonomy" id="434235"/>
    <lineage>
        <taxon>Eukaryota</taxon>
        <taxon>Viridiplantae</taxon>
        <taxon>Streptophyta</taxon>
        <taxon>Embryophyta</taxon>
        <taxon>Tracheophyta</taxon>
        <taxon>Spermatophyta</taxon>
        <taxon>Magnoliopsida</taxon>
        <taxon>eudicotyledons</taxon>
        <taxon>Gunneridae</taxon>
        <taxon>Pentapetalae</taxon>
        <taxon>rosids</taxon>
        <taxon>malvids</taxon>
        <taxon>Sapindales</taxon>
        <taxon>Anacardiaceae</taxon>
        <taxon>Pistacia</taxon>
    </lineage>
</organism>
<dbReference type="Proteomes" id="UP001163603">
    <property type="component" value="Chromosome 15"/>
</dbReference>
<name>A0ACC0X2K6_9ROSI</name>